<reference evidence="7 8" key="1">
    <citation type="submission" date="2024-11" db="EMBL/GenBank/DDBJ databases">
        <authorList>
            <person name="Heng Y.C."/>
            <person name="Lim A.C.H."/>
            <person name="Lee J.K.Y."/>
            <person name="Kittelmann S."/>
        </authorList>
    </citation>
    <scope>NUCLEOTIDE SEQUENCE [LARGE SCALE GENOMIC DNA]</scope>
    <source>
        <strain evidence="7 8">WILCCON 0202</strain>
    </source>
</reference>
<dbReference type="InterPro" id="IPR001029">
    <property type="entry name" value="Flagellin_N"/>
</dbReference>
<dbReference type="RefSeq" id="WP_406766300.1">
    <property type="nucleotide sequence ID" value="NZ_JBJHZY010000004.1"/>
</dbReference>
<dbReference type="Pfam" id="PF00669">
    <property type="entry name" value="Flagellin_N"/>
    <property type="match status" value="1"/>
</dbReference>
<dbReference type="SUPFAM" id="SSF64518">
    <property type="entry name" value="Phase 1 flagellin"/>
    <property type="match status" value="1"/>
</dbReference>
<keyword evidence="7" id="KW-0282">Flagellum</keyword>
<evidence type="ECO:0000256" key="4">
    <source>
        <dbReference type="SAM" id="Coils"/>
    </source>
</evidence>
<protein>
    <submittedName>
        <fullName evidence="7">Flagellar hook-associated protein FlgL</fullName>
    </submittedName>
</protein>
<keyword evidence="8" id="KW-1185">Reference proteome</keyword>
<gene>
    <name evidence="7" type="primary">flgL</name>
    <name evidence="7" type="ORF">ACJDUH_16480</name>
</gene>
<proteinExistence type="inferred from homology"/>
<keyword evidence="3" id="KW-0975">Bacterial flagellum</keyword>
<evidence type="ECO:0000256" key="3">
    <source>
        <dbReference type="ARBA" id="ARBA00023143"/>
    </source>
</evidence>
<name>A0ABW8TW08_9CLOT</name>
<evidence type="ECO:0000313" key="7">
    <source>
        <dbReference type="EMBL" id="MFL0269675.1"/>
    </source>
</evidence>
<feature type="domain" description="Flagellin N-terminal" evidence="5">
    <location>
        <begin position="5"/>
        <end position="140"/>
    </location>
</feature>
<accession>A0ABW8TW08</accession>
<comment type="similarity">
    <text evidence="2">Belongs to the bacterial flagellin family.</text>
</comment>
<evidence type="ECO:0000259" key="5">
    <source>
        <dbReference type="Pfam" id="PF00669"/>
    </source>
</evidence>
<dbReference type="PRINTS" id="PR00207">
    <property type="entry name" value="FLAGELLIN"/>
</dbReference>
<dbReference type="InterPro" id="IPR013384">
    <property type="entry name" value="Flagell_FlgL"/>
</dbReference>
<evidence type="ECO:0000313" key="8">
    <source>
        <dbReference type="Proteomes" id="UP001623661"/>
    </source>
</evidence>
<feature type="coiled-coil region" evidence="4">
    <location>
        <begin position="261"/>
        <end position="288"/>
    </location>
</feature>
<keyword evidence="7" id="KW-0969">Cilium</keyword>
<evidence type="ECO:0000256" key="2">
    <source>
        <dbReference type="ARBA" id="ARBA00005709"/>
    </source>
</evidence>
<evidence type="ECO:0000256" key="1">
    <source>
        <dbReference type="ARBA" id="ARBA00004365"/>
    </source>
</evidence>
<comment type="caution">
    <text evidence="7">The sequence shown here is derived from an EMBL/GenBank/DDBJ whole genome shotgun (WGS) entry which is preliminary data.</text>
</comment>
<evidence type="ECO:0000259" key="6">
    <source>
        <dbReference type="Pfam" id="PF00700"/>
    </source>
</evidence>
<keyword evidence="7" id="KW-0966">Cell projection</keyword>
<sequence length="328" mass="36257">MRVTNKMLSNSFLTDMNTNLQNMQKLQKQMTSGKEINKPSDDPAKVARAMQLTTDINANKQYNTNISNTTNWLDTTDTALGQAGTVLQKVRELLVSAGNAAYGSSERQSIKDEINQRVDELTQILNTNYDGKYVFGGTNTTNKPVATVVTAGNNNIDYNTVPPTDPTYTTELNKINKKMNIEISQGVTMEYNVTAGDILQFNNETGVPCDLSKQLKNITDHLDGNFNGTSDPTNATSALTGTDLQDITDTINNLLKVRSQVGAKQNRMENAKSKNEDENNNLTTILSKTEDIDITQKTMEYSTLQTVYLASLQTSARVIQPTLLDYLK</sequence>
<dbReference type="InterPro" id="IPR046358">
    <property type="entry name" value="Flagellin_C"/>
</dbReference>
<comment type="subcellular location">
    <subcellularLocation>
        <location evidence="1">Bacterial flagellum</location>
    </subcellularLocation>
</comment>
<feature type="domain" description="Flagellin C-terminal" evidence="6">
    <location>
        <begin position="245"/>
        <end position="327"/>
    </location>
</feature>
<organism evidence="7 8">
    <name type="scientific">Candidatus Clostridium radicumherbarum</name>
    <dbReference type="NCBI Taxonomy" id="3381662"/>
    <lineage>
        <taxon>Bacteria</taxon>
        <taxon>Bacillati</taxon>
        <taxon>Bacillota</taxon>
        <taxon>Clostridia</taxon>
        <taxon>Eubacteriales</taxon>
        <taxon>Clostridiaceae</taxon>
        <taxon>Clostridium</taxon>
    </lineage>
</organism>
<dbReference type="PANTHER" id="PTHR42792:SF1">
    <property type="entry name" value="FLAGELLAR HOOK-ASSOCIATED PROTEIN 3"/>
    <property type="match status" value="1"/>
</dbReference>
<dbReference type="Pfam" id="PF00700">
    <property type="entry name" value="Flagellin_C"/>
    <property type="match status" value="1"/>
</dbReference>
<dbReference type="NCBIfam" id="TIGR02550">
    <property type="entry name" value="flagell_flgL"/>
    <property type="match status" value="1"/>
</dbReference>
<keyword evidence="4" id="KW-0175">Coiled coil</keyword>
<dbReference type="Gene3D" id="1.20.1330.10">
    <property type="entry name" value="f41 fragment of flagellin, N-terminal domain"/>
    <property type="match status" value="1"/>
</dbReference>
<dbReference type="PANTHER" id="PTHR42792">
    <property type="entry name" value="FLAGELLIN"/>
    <property type="match status" value="1"/>
</dbReference>
<dbReference type="EMBL" id="JBJHZY010000004">
    <property type="protein sequence ID" value="MFL0269675.1"/>
    <property type="molecule type" value="Genomic_DNA"/>
</dbReference>
<dbReference type="Proteomes" id="UP001623661">
    <property type="component" value="Unassembled WGS sequence"/>
</dbReference>
<dbReference type="InterPro" id="IPR001492">
    <property type="entry name" value="Flagellin"/>
</dbReference>